<evidence type="ECO:0000256" key="3">
    <source>
        <dbReference type="ARBA" id="ARBA00022989"/>
    </source>
</evidence>
<dbReference type="Proteomes" id="UP000245207">
    <property type="component" value="Unassembled WGS sequence"/>
</dbReference>
<comment type="caution">
    <text evidence="7">The sequence shown here is derived from an EMBL/GenBank/DDBJ whole genome shotgun (WGS) entry which is preliminary data.</text>
</comment>
<comment type="subcellular location">
    <subcellularLocation>
        <location evidence="1">Membrane</location>
        <topology evidence="1">Single-pass membrane protein</topology>
    </subcellularLocation>
</comment>
<name>A0A2U1PBZ2_ARTAN</name>
<dbReference type="EMBL" id="PKPP01001370">
    <property type="protein sequence ID" value="PWA83258.1"/>
    <property type="molecule type" value="Genomic_DNA"/>
</dbReference>
<dbReference type="PANTHER" id="PTHR31234:SF61">
    <property type="entry name" value="OS01G0574800 PROTEIN"/>
    <property type="match status" value="1"/>
</dbReference>
<keyword evidence="8" id="KW-1185">Reference proteome</keyword>
<keyword evidence="3 5" id="KW-1133">Transmembrane helix</keyword>
<dbReference type="Pfam" id="PF03168">
    <property type="entry name" value="LEA_2"/>
    <property type="match status" value="1"/>
</dbReference>
<dbReference type="GO" id="GO:0098542">
    <property type="term" value="P:defense response to other organism"/>
    <property type="evidence" value="ECO:0007669"/>
    <property type="project" value="InterPro"/>
</dbReference>
<feature type="domain" description="Late embryogenesis abundant protein LEA-2 subgroup" evidence="6">
    <location>
        <begin position="114"/>
        <end position="210"/>
    </location>
</feature>
<evidence type="ECO:0000256" key="4">
    <source>
        <dbReference type="ARBA" id="ARBA00023136"/>
    </source>
</evidence>
<organism evidence="7 8">
    <name type="scientific">Artemisia annua</name>
    <name type="common">Sweet wormwood</name>
    <dbReference type="NCBI Taxonomy" id="35608"/>
    <lineage>
        <taxon>Eukaryota</taxon>
        <taxon>Viridiplantae</taxon>
        <taxon>Streptophyta</taxon>
        <taxon>Embryophyta</taxon>
        <taxon>Tracheophyta</taxon>
        <taxon>Spermatophyta</taxon>
        <taxon>Magnoliopsida</taxon>
        <taxon>eudicotyledons</taxon>
        <taxon>Gunneridae</taxon>
        <taxon>Pentapetalae</taxon>
        <taxon>asterids</taxon>
        <taxon>campanulids</taxon>
        <taxon>Asterales</taxon>
        <taxon>Asteraceae</taxon>
        <taxon>Asteroideae</taxon>
        <taxon>Anthemideae</taxon>
        <taxon>Artemisiinae</taxon>
        <taxon>Artemisia</taxon>
    </lineage>
</organism>
<keyword evidence="2 5" id="KW-0812">Transmembrane</keyword>
<evidence type="ECO:0000256" key="1">
    <source>
        <dbReference type="ARBA" id="ARBA00004167"/>
    </source>
</evidence>
<dbReference type="STRING" id="35608.A0A2U1PBZ2"/>
<gene>
    <name evidence="7" type="ORF">CTI12_AA170400</name>
</gene>
<feature type="transmembrane region" description="Helical" evidence="5">
    <location>
        <begin position="58"/>
        <end position="80"/>
    </location>
</feature>
<evidence type="ECO:0000256" key="5">
    <source>
        <dbReference type="SAM" id="Phobius"/>
    </source>
</evidence>
<dbReference type="AlphaFoldDB" id="A0A2U1PBZ2"/>
<proteinExistence type="predicted"/>
<protein>
    <submittedName>
        <fullName evidence="7">Late embryogenesis abundant protein, LEA-14</fullName>
    </submittedName>
</protein>
<evidence type="ECO:0000313" key="7">
    <source>
        <dbReference type="EMBL" id="PWA83258.1"/>
    </source>
</evidence>
<dbReference type="InterPro" id="IPR004864">
    <property type="entry name" value="LEA_2"/>
</dbReference>
<sequence>MTTPSPAQPKLNGAYYGPPVTTAYNRPTRRSSSGGSCCSCNPLTCLFNCICSCIFNCIFQILLTLFIILAVIALIFYFLFRPNVPKFHVDDVTMTQFTHSDSNDTLYYKFSTNVTFRNPNKRLGVYYDKIEVNAMYHGLRFVNKDLESFYLGHKKEKSVETGFEGQQVVVFGDGVKEKYGDEVNDGVYKIDLKLRLKIRFKVLWMKTPKFTPRFACDLKVPLSAKGGKVVSSSGVKFERTKCDFDW</sequence>
<accession>A0A2U1PBZ2</accession>
<evidence type="ECO:0000313" key="8">
    <source>
        <dbReference type="Proteomes" id="UP000245207"/>
    </source>
</evidence>
<dbReference type="OrthoDB" id="1889094at2759"/>
<keyword evidence="4 5" id="KW-0472">Membrane</keyword>
<dbReference type="GO" id="GO:0005886">
    <property type="term" value="C:plasma membrane"/>
    <property type="evidence" value="ECO:0007669"/>
    <property type="project" value="TreeGrafter"/>
</dbReference>
<evidence type="ECO:0000256" key="2">
    <source>
        <dbReference type="ARBA" id="ARBA00022692"/>
    </source>
</evidence>
<dbReference type="PANTHER" id="PTHR31234">
    <property type="entry name" value="LATE EMBRYOGENESIS ABUNDANT (LEA) HYDROXYPROLINE-RICH GLYCOPROTEIN FAMILY"/>
    <property type="match status" value="1"/>
</dbReference>
<dbReference type="InterPro" id="IPR044839">
    <property type="entry name" value="NDR1-like"/>
</dbReference>
<evidence type="ECO:0000259" key="6">
    <source>
        <dbReference type="Pfam" id="PF03168"/>
    </source>
</evidence>
<reference evidence="7 8" key="1">
    <citation type="journal article" date="2018" name="Mol. Plant">
        <title>The genome of Artemisia annua provides insight into the evolution of Asteraceae family and artemisinin biosynthesis.</title>
        <authorList>
            <person name="Shen Q."/>
            <person name="Zhang L."/>
            <person name="Liao Z."/>
            <person name="Wang S."/>
            <person name="Yan T."/>
            <person name="Shi P."/>
            <person name="Liu M."/>
            <person name="Fu X."/>
            <person name="Pan Q."/>
            <person name="Wang Y."/>
            <person name="Lv Z."/>
            <person name="Lu X."/>
            <person name="Zhang F."/>
            <person name="Jiang W."/>
            <person name="Ma Y."/>
            <person name="Chen M."/>
            <person name="Hao X."/>
            <person name="Li L."/>
            <person name="Tang Y."/>
            <person name="Lv G."/>
            <person name="Zhou Y."/>
            <person name="Sun X."/>
            <person name="Brodelius P.E."/>
            <person name="Rose J.K.C."/>
            <person name="Tang K."/>
        </authorList>
    </citation>
    <scope>NUCLEOTIDE SEQUENCE [LARGE SCALE GENOMIC DNA]</scope>
    <source>
        <strain evidence="8">cv. Huhao1</strain>
        <tissue evidence="7">Leaf</tissue>
    </source>
</reference>